<protein>
    <submittedName>
        <fullName evidence="2">Uncharacterized protein</fullName>
    </submittedName>
</protein>
<evidence type="ECO:0000313" key="3">
    <source>
        <dbReference type="Proteomes" id="UP000729402"/>
    </source>
</evidence>
<dbReference type="Proteomes" id="UP000729402">
    <property type="component" value="Unassembled WGS sequence"/>
</dbReference>
<dbReference type="AlphaFoldDB" id="A0A8J5VRC0"/>
<feature type="region of interest" description="Disordered" evidence="1">
    <location>
        <begin position="44"/>
        <end position="140"/>
    </location>
</feature>
<keyword evidence="3" id="KW-1185">Reference proteome</keyword>
<dbReference type="EMBL" id="JAAALK010000284">
    <property type="protein sequence ID" value="KAG8068521.1"/>
    <property type="molecule type" value="Genomic_DNA"/>
</dbReference>
<evidence type="ECO:0000313" key="2">
    <source>
        <dbReference type="EMBL" id="KAG8068521.1"/>
    </source>
</evidence>
<reference evidence="2" key="1">
    <citation type="journal article" date="2021" name="bioRxiv">
        <title>Whole Genome Assembly and Annotation of Northern Wild Rice, Zizania palustris L., Supports a Whole Genome Duplication in the Zizania Genus.</title>
        <authorList>
            <person name="Haas M."/>
            <person name="Kono T."/>
            <person name="Macchietto M."/>
            <person name="Millas R."/>
            <person name="McGilp L."/>
            <person name="Shao M."/>
            <person name="Duquette J."/>
            <person name="Hirsch C.N."/>
            <person name="Kimball J."/>
        </authorList>
    </citation>
    <scope>NUCLEOTIDE SEQUENCE</scope>
    <source>
        <tissue evidence="2">Fresh leaf tissue</tissue>
    </source>
</reference>
<name>A0A8J5VRC0_ZIZPA</name>
<comment type="caution">
    <text evidence="2">The sequence shown here is derived from an EMBL/GenBank/DDBJ whole genome shotgun (WGS) entry which is preliminary data.</text>
</comment>
<sequence>MIDGSKGAVTFCLSVSDNGKHACTGKDKCEGESLDERQCATLTCSRSEPQRPEVLAATGDGRAGRKKRKPSSRPPFPGARGGRAKRRRQAPSQVGYRLRPLTEPGRRGQHAHRLRRGPEQSRVADDDKQTPPACPPCSLRPPFLLASCPPSPHRTLLATRCQEEAEERKKARPRGIVSSKHLRFGSAPGAPSRVCSVSGSGLGGRSDV</sequence>
<organism evidence="2 3">
    <name type="scientific">Zizania palustris</name>
    <name type="common">Northern wild rice</name>
    <dbReference type="NCBI Taxonomy" id="103762"/>
    <lineage>
        <taxon>Eukaryota</taxon>
        <taxon>Viridiplantae</taxon>
        <taxon>Streptophyta</taxon>
        <taxon>Embryophyta</taxon>
        <taxon>Tracheophyta</taxon>
        <taxon>Spermatophyta</taxon>
        <taxon>Magnoliopsida</taxon>
        <taxon>Liliopsida</taxon>
        <taxon>Poales</taxon>
        <taxon>Poaceae</taxon>
        <taxon>BOP clade</taxon>
        <taxon>Oryzoideae</taxon>
        <taxon>Oryzeae</taxon>
        <taxon>Zizaniinae</taxon>
        <taxon>Zizania</taxon>
    </lineage>
</organism>
<accession>A0A8J5VRC0</accession>
<proteinExistence type="predicted"/>
<feature type="region of interest" description="Disordered" evidence="1">
    <location>
        <begin position="181"/>
        <end position="208"/>
    </location>
</feature>
<feature type="compositionally biased region" description="Basic and acidic residues" evidence="1">
    <location>
        <begin position="116"/>
        <end position="129"/>
    </location>
</feature>
<reference evidence="2" key="2">
    <citation type="submission" date="2021-02" db="EMBL/GenBank/DDBJ databases">
        <authorList>
            <person name="Kimball J.A."/>
            <person name="Haas M.W."/>
            <person name="Macchietto M."/>
            <person name="Kono T."/>
            <person name="Duquette J."/>
            <person name="Shao M."/>
        </authorList>
    </citation>
    <scope>NUCLEOTIDE SEQUENCE</scope>
    <source>
        <tissue evidence="2">Fresh leaf tissue</tissue>
    </source>
</reference>
<gene>
    <name evidence="2" type="ORF">GUJ93_ZPchr0005g15762</name>
</gene>
<evidence type="ECO:0000256" key="1">
    <source>
        <dbReference type="SAM" id="MobiDB-lite"/>
    </source>
</evidence>